<sequence>MLTHPKKRTSSSTVSDKKRAESQLPGPGNQPIRAWLNQRMSETSVDLGVVTTPSGALVLGMAGWIDQWPKHGDPLSVRATAAAEQGGGHLHEPADSASQEWFCEAVAVPAASDRPLKVRAQTWDSYDGPVITVLEVDLGLPWPGDPGGEPIRLGDLPVDRCGMVLGDARALDSFVGLSGESIDGLADVAYWGKYEDDAHAQFGGTPTSQADGRGGPYRRLDLPLHEAHQLADQLRDWLSKGPRIGLVVSVDAHTHFHLLDRAAETHPLLAGRIELDGSQVLQLGWDPGDHSMRHHGERAWDQVYAVTLEQAGTTTLLRWTIPTEAEEPEQTQN</sequence>
<dbReference type="AlphaFoldDB" id="A0A919GB47"/>
<reference evidence="2" key="1">
    <citation type="journal article" date="2014" name="Int. J. Syst. Evol. Microbiol.">
        <title>Complete genome sequence of Corynebacterium casei LMG S-19264T (=DSM 44701T), isolated from a smear-ripened cheese.</title>
        <authorList>
            <consortium name="US DOE Joint Genome Institute (JGI-PGF)"/>
            <person name="Walter F."/>
            <person name="Albersmeier A."/>
            <person name="Kalinowski J."/>
            <person name="Ruckert C."/>
        </authorList>
    </citation>
    <scope>NUCLEOTIDE SEQUENCE</scope>
    <source>
        <strain evidence="2">JCM 4646</strain>
    </source>
</reference>
<proteinExistence type="predicted"/>
<organism evidence="2 3">
    <name type="scientific">Kitasatospora indigofera</name>
    <dbReference type="NCBI Taxonomy" id="67307"/>
    <lineage>
        <taxon>Bacteria</taxon>
        <taxon>Bacillati</taxon>
        <taxon>Actinomycetota</taxon>
        <taxon>Actinomycetes</taxon>
        <taxon>Kitasatosporales</taxon>
        <taxon>Streptomycetaceae</taxon>
        <taxon>Kitasatospora</taxon>
    </lineage>
</organism>
<name>A0A919GB47_9ACTN</name>
<accession>A0A919GB47</accession>
<evidence type="ECO:0000256" key="1">
    <source>
        <dbReference type="SAM" id="MobiDB-lite"/>
    </source>
</evidence>
<comment type="caution">
    <text evidence="2">The sequence shown here is derived from an EMBL/GenBank/DDBJ whole genome shotgun (WGS) entry which is preliminary data.</text>
</comment>
<dbReference type="EMBL" id="BNBO01000053">
    <property type="protein sequence ID" value="GHH81547.1"/>
    <property type="molecule type" value="Genomic_DNA"/>
</dbReference>
<evidence type="ECO:0000313" key="2">
    <source>
        <dbReference type="EMBL" id="GHH81547.1"/>
    </source>
</evidence>
<keyword evidence="3" id="KW-1185">Reference proteome</keyword>
<protein>
    <submittedName>
        <fullName evidence="2">Uncharacterized protein</fullName>
    </submittedName>
</protein>
<gene>
    <name evidence="2" type="ORF">GCM10018781_64420</name>
</gene>
<evidence type="ECO:0000313" key="3">
    <source>
        <dbReference type="Proteomes" id="UP000617734"/>
    </source>
</evidence>
<feature type="region of interest" description="Disordered" evidence="1">
    <location>
        <begin position="1"/>
        <end position="32"/>
    </location>
</feature>
<dbReference type="Proteomes" id="UP000617734">
    <property type="component" value="Unassembled WGS sequence"/>
</dbReference>
<reference evidence="2" key="2">
    <citation type="submission" date="2020-09" db="EMBL/GenBank/DDBJ databases">
        <authorList>
            <person name="Sun Q."/>
            <person name="Ohkuma M."/>
        </authorList>
    </citation>
    <scope>NUCLEOTIDE SEQUENCE</scope>
    <source>
        <strain evidence="2">JCM 4646</strain>
    </source>
</reference>